<evidence type="ECO:0000313" key="2">
    <source>
        <dbReference type="EMBL" id="EPS94953.1"/>
    </source>
</evidence>
<gene>
    <name evidence="2" type="ORF">FOMPIDRAFT_34386</name>
</gene>
<dbReference type="InParanoid" id="S8DUP1"/>
<dbReference type="InterPro" id="IPR056924">
    <property type="entry name" value="SH3_Tf2-1"/>
</dbReference>
<feature type="non-terminal residue" evidence="2">
    <location>
        <position position="88"/>
    </location>
</feature>
<dbReference type="Proteomes" id="UP000015241">
    <property type="component" value="Unassembled WGS sequence"/>
</dbReference>
<dbReference type="EMBL" id="KE504218">
    <property type="protein sequence ID" value="EPS94953.1"/>
    <property type="molecule type" value="Genomic_DNA"/>
</dbReference>
<reference evidence="2 3" key="1">
    <citation type="journal article" date="2012" name="Science">
        <title>The Paleozoic origin of enzymatic lignin decomposition reconstructed from 31 fungal genomes.</title>
        <authorList>
            <person name="Floudas D."/>
            <person name="Binder M."/>
            <person name="Riley R."/>
            <person name="Barry K."/>
            <person name="Blanchette R.A."/>
            <person name="Henrissat B."/>
            <person name="Martinez A.T."/>
            <person name="Otillar R."/>
            <person name="Spatafora J.W."/>
            <person name="Yadav J.S."/>
            <person name="Aerts A."/>
            <person name="Benoit I."/>
            <person name="Boyd A."/>
            <person name="Carlson A."/>
            <person name="Copeland A."/>
            <person name="Coutinho P.M."/>
            <person name="de Vries R.P."/>
            <person name="Ferreira P."/>
            <person name="Findley K."/>
            <person name="Foster B."/>
            <person name="Gaskell J."/>
            <person name="Glotzer D."/>
            <person name="Gorecki P."/>
            <person name="Heitman J."/>
            <person name="Hesse C."/>
            <person name="Hori C."/>
            <person name="Igarashi K."/>
            <person name="Jurgens J.A."/>
            <person name="Kallen N."/>
            <person name="Kersten P."/>
            <person name="Kohler A."/>
            <person name="Kuees U."/>
            <person name="Kumar T.K.A."/>
            <person name="Kuo A."/>
            <person name="LaButti K."/>
            <person name="Larrondo L.F."/>
            <person name="Lindquist E."/>
            <person name="Ling A."/>
            <person name="Lombard V."/>
            <person name="Lucas S."/>
            <person name="Lundell T."/>
            <person name="Martin R."/>
            <person name="McLaughlin D.J."/>
            <person name="Morgenstern I."/>
            <person name="Morin E."/>
            <person name="Murat C."/>
            <person name="Nagy L.G."/>
            <person name="Nolan M."/>
            <person name="Ohm R.A."/>
            <person name="Patyshakuliyeva A."/>
            <person name="Rokas A."/>
            <person name="Ruiz-Duenas F.J."/>
            <person name="Sabat G."/>
            <person name="Salamov A."/>
            <person name="Samejima M."/>
            <person name="Schmutz J."/>
            <person name="Slot J.C."/>
            <person name="St John F."/>
            <person name="Stenlid J."/>
            <person name="Sun H."/>
            <person name="Sun S."/>
            <person name="Syed K."/>
            <person name="Tsang A."/>
            <person name="Wiebenga A."/>
            <person name="Young D."/>
            <person name="Pisabarro A."/>
            <person name="Eastwood D.C."/>
            <person name="Martin F."/>
            <person name="Cullen D."/>
            <person name="Grigoriev I.V."/>
            <person name="Hibbett D.S."/>
        </authorList>
    </citation>
    <scope>NUCLEOTIDE SEQUENCE</scope>
    <source>
        <strain evidence="3">FP-58527</strain>
    </source>
</reference>
<name>S8DUP1_FOMSC</name>
<dbReference type="Pfam" id="PF24626">
    <property type="entry name" value="SH3_Tf2-1"/>
    <property type="match status" value="1"/>
</dbReference>
<feature type="domain" description="Tf2-1-like SH3-like" evidence="1">
    <location>
        <begin position="33"/>
        <end position="87"/>
    </location>
</feature>
<accession>S8DUP1</accession>
<evidence type="ECO:0000259" key="1">
    <source>
        <dbReference type="Pfam" id="PF24626"/>
    </source>
</evidence>
<protein>
    <recommendedName>
        <fullName evidence="1">Tf2-1-like SH3-like domain-containing protein</fullName>
    </recommendedName>
</protein>
<evidence type="ECO:0000313" key="3">
    <source>
        <dbReference type="Proteomes" id="UP000015241"/>
    </source>
</evidence>
<dbReference type="AlphaFoldDB" id="S8DUP1"/>
<organism evidence="2 3">
    <name type="scientific">Fomitopsis schrenkii</name>
    <name type="common">Brown rot fungus</name>
    <dbReference type="NCBI Taxonomy" id="2126942"/>
    <lineage>
        <taxon>Eukaryota</taxon>
        <taxon>Fungi</taxon>
        <taxon>Dikarya</taxon>
        <taxon>Basidiomycota</taxon>
        <taxon>Agaricomycotina</taxon>
        <taxon>Agaricomycetes</taxon>
        <taxon>Polyporales</taxon>
        <taxon>Fomitopsis</taxon>
    </lineage>
</organism>
<keyword evidence="3" id="KW-1185">Reference proteome</keyword>
<dbReference type="HOGENOM" id="CLU_179724_0_0_1"/>
<dbReference type="OrthoDB" id="3240190at2759"/>
<dbReference type="STRING" id="743788.S8DUP1"/>
<proteinExistence type="predicted"/>
<feature type="non-terminal residue" evidence="2">
    <location>
        <position position="1"/>
    </location>
</feature>
<sequence>REQARAALAAAQEQVARTYNRGKRTEQFEVGSQVLVNPHSLELVDVQGTGKKLVQRMLGPFEVQARINPLVYKLALPDTYPMNPVINI</sequence>
<dbReference type="eggNOG" id="ENOG502R1Y9">
    <property type="taxonomic scope" value="Eukaryota"/>
</dbReference>